<keyword evidence="3" id="KW-1185">Reference proteome</keyword>
<name>A0AA36H8U7_CYLNA</name>
<proteinExistence type="predicted"/>
<dbReference type="AlphaFoldDB" id="A0AA36H8U7"/>
<evidence type="ECO:0000256" key="1">
    <source>
        <dbReference type="SAM" id="MobiDB-lite"/>
    </source>
</evidence>
<feature type="compositionally biased region" description="Basic and acidic residues" evidence="1">
    <location>
        <begin position="25"/>
        <end position="34"/>
    </location>
</feature>
<evidence type="ECO:0000313" key="2">
    <source>
        <dbReference type="EMBL" id="CAJ0606286.1"/>
    </source>
</evidence>
<evidence type="ECO:0008006" key="4">
    <source>
        <dbReference type="Google" id="ProtNLM"/>
    </source>
</evidence>
<feature type="region of interest" description="Disordered" evidence="1">
    <location>
        <begin position="1"/>
        <end position="56"/>
    </location>
</feature>
<evidence type="ECO:0000313" key="3">
    <source>
        <dbReference type="Proteomes" id="UP001176961"/>
    </source>
</evidence>
<comment type="caution">
    <text evidence="2">The sequence shown here is derived from an EMBL/GenBank/DDBJ whole genome shotgun (WGS) entry which is preliminary data.</text>
</comment>
<accession>A0AA36H8U7</accession>
<protein>
    <recommendedName>
        <fullName evidence="4">CS domain-containing protein</fullName>
    </recommendedName>
</protein>
<dbReference type="EMBL" id="CATQJL010000316">
    <property type="protein sequence ID" value="CAJ0606286.1"/>
    <property type="molecule type" value="Genomic_DNA"/>
</dbReference>
<dbReference type="Proteomes" id="UP001176961">
    <property type="component" value="Unassembled WGS sequence"/>
</dbReference>
<organism evidence="2 3">
    <name type="scientific">Cylicocyclus nassatus</name>
    <name type="common">Nematode worm</name>
    <dbReference type="NCBI Taxonomy" id="53992"/>
    <lineage>
        <taxon>Eukaryota</taxon>
        <taxon>Metazoa</taxon>
        <taxon>Ecdysozoa</taxon>
        <taxon>Nematoda</taxon>
        <taxon>Chromadorea</taxon>
        <taxon>Rhabditida</taxon>
        <taxon>Rhabditina</taxon>
        <taxon>Rhabditomorpha</taxon>
        <taxon>Strongyloidea</taxon>
        <taxon>Strongylidae</taxon>
        <taxon>Cylicocyclus</taxon>
    </lineage>
</organism>
<sequence>MATSSIDHANKQELEGNKMVTSSIDHADEQERKGNKMATSSINHADEQERDSAPGPLGCKYDDSLTELRIHLVIPGIREKSFMKASNTQVFLKSDCTSLSCHVEIIKVNKKVKPPMKTVIDRRYYEVEKFPGEISEVSFRLKKNCCILLIRKKVPQSWANFMSQSGF</sequence>
<reference evidence="2" key="1">
    <citation type="submission" date="2023-07" db="EMBL/GenBank/DDBJ databases">
        <authorList>
            <consortium name="CYATHOMIX"/>
        </authorList>
    </citation>
    <scope>NUCLEOTIDE SEQUENCE</scope>
    <source>
        <strain evidence="2">N/A</strain>
    </source>
</reference>
<gene>
    <name evidence="2" type="ORF">CYNAS_LOCUS18269</name>
</gene>